<dbReference type="EMBL" id="WIXP02000017">
    <property type="protein sequence ID" value="KAF6197764.1"/>
    <property type="molecule type" value="Genomic_DNA"/>
</dbReference>
<sequence length="182" mass="19297">MDDGSAVKEQLMSEGDGDQVMGELVLIEEYVKEEVGNSWTVGGEVAGCPMIKQEDSSAADPLCDESDSLQGSIGLQRSEAGPAQVSCEVMEDGIVVKEEQMSEGDGDQVMGELVLIEEYVKEEVGNSWTVEGETAGCPMIKQEDSPAADPLCDESDVLQGSIGVQRSEAGPAQYSSVINNNK</sequence>
<keyword evidence="2" id="KW-1185">Reference proteome</keyword>
<reference evidence="1" key="1">
    <citation type="journal article" date="2021" name="Mol. Ecol. Resour.">
        <title>Apolygus lucorum genome provides insights into omnivorousness and mesophyll feeding.</title>
        <authorList>
            <person name="Liu Y."/>
            <person name="Liu H."/>
            <person name="Wang H."/>
            <person name="Huang T."/>
            <person name="Liu B."/>
            <person name="Yang B."/>
            <person name="Yin L."/>
            <person name="Li B."/>
            <person name="Zhang Y."/>
            <person name="Zhang S."/>
            <person name="Jiang F."/>
            <person name="Zhang X."/>
            <person name="Ren Y."/>
            <person name="Wang B."/>
            <person name="Wang S."/>
            <person name="Lu Y."/>
            <person name="Wu K."/>
            <person name="Fan W."/>
            <person name="Wang G."/>
        </authorList>
    </citation>
    <scope>NUCLEOTIDE SEQUENCE</scope>
    <source>
        <strain evidence="1">12Hb</strain>
    </source>
</reference>
<dbReference type="Proteomes" id="UP000466442">
    <property type="component" value="Unassembled WGS sequence"/>
</dbReference>
<accession>A0A8S9WND3</accession>
<evidence type="ECO:0000313" key="2">
    <source>
        <dbReference type="Proteomes" id="UP000466442"/>
    </source>
</evidence>
<dbReference type="AlphaFoldDB" id="A0A8S9WND3"/>
<proteinExistence type="predicted"/>
<protein>
    <submittedName>
        <fullName evidence="1">Uncharacterized protein</fullName>
    </submittedName>
</protein>
<name>A0A8S9WND3_APOLU</name>
<evidence type="ECO:0000313" key="1">
    <source>
        <dbReference type="EMBL" id="KAF6197764.1"/>
    </source>
</evidence>
<gene>
    <name evidence="1" type="ORF">GE061_008730</name>
</gene>
<comment type="caution">
    <text evidence="1">The sequence shown here is derived from an EMBL/GenBank/DDBJ whole genome shotgun (WGS) entry which is preliminary data.</text>
</comment>
<organism evidence="1 2">
    <name type="scientific">Apolygus lucorum</name>
    <name type="common">Small green plant bug</name>
    <name type="synonym">Lygocoris lucorum</name>
    <dbReference type="NCBI Taxonomy" id="248454"/>
    <lineage>
        <taxon>Eukaryota</taxon>
        <taxon>Metazoa</taxon>
        <taxon>Ecdysozoa</taxon>
        <taxon>Arthropoda</taxon>
        <taxon>Hexapoda</taxon>
        <taxon>Insecta</taxon>
        <taxon>Pterygota</taxon>
        <taxon>Neoptera</taxon>
        <taxon>Paraneoptera</taxon>
        <taxon>Hemiptera</taxon>
        <taxon>Heteroptera</taxon>
        <taxon>Panheteroptera</taxon>
        <taxon>Cimicomorpha</taxon>
        <taxon>Miridae</taxon>
        <taxon>Mirini</taxon>
        <taxon>Apolygus</taxon>
    </lineage>
</organism>